<gene>
    <name evidence="2" type="ordered locus">RHE_CH01626</name>
</gene>
<evidence type="ECO:0000313" key="3">
    <source>
        <dbReference type="Proteomes" id="UP000001936"/>
    </source>
</evidence>
<evidence type="ECO:0000313" key="2">
    <source>
        <dbReference type="EMBL" id="ABC90425.1"/>
    </source>
</evidence>
<dbReference type="EMBL" id="CP000133">
    <property type="protein sequence ID" value="ABC90425.1"/>
    <property type="molecule type" value="Genomic_DNA"/>
</dbReference>
<dbReference type="Proteomes" id="UP000001936">
    <property type="component" value="Chromosome"/>
</dbReference>
<sequence length="294" mass="32664">MPCDPLKTLDRDDDQREAGNEHCDGGECCDITDHVSHLALLYSLCFQFVPCLFLCQRESFPLRLHLKNAGSGLRIECSFSAGFEHARRHRLDIACRTDPYSAFNVLRLPQGDRAMLALLFFLCSRNSVISVSDEAGRKMIMLDTAMLNDFIVEAKAATYVGGGVPRPPCRLGAHDIGYERGHWRYLDSYFGGTDFAGQEVVWFVREPVWAMNYFGCVVAPDLIDGSAAGTVITAALSAMYREGRFLGGMEFDHSLGRYIDRSEGGCDRFNGHECIMVGGRKAYALDYRGGLVTP</sequence>
<dbReference type="InterPro" id="IPR043735">
    <property type="entry name" value="DUF5680"/>
</dbReference>
<dbReference type="KEGG" id="ret:RHE_CH01626"/>
<dbReference type="Pfam" id="PF18931">
    <property type="entry name" value="DUF5680"/>
    <property type="match status" value="1"/>
</dbReference>
<name>Q2K9R1_RHIEC</name>
<reference evidence="2 3" key="1">
    <citation type="journal article" date="2006" name="Proc. Natl. Acad. Sci. U.S.A.">
        <title>The partitioned Rhizobium etli genome: genetic and metabolic redundancy in seven interacting replicons.</title>
        <authorList>
            <person name="Gonzalez V."/>
            <person name="Santamaria R.I."/>
            <person name="Bustos P."/>
            <person name="Hernandez-Gonzalez I."/>
            <person name="Medrano-Soto A."/>
            <person name="Moreno-Hagelsieb G."/>
            <person name="Janga S.C."/>
            <person name="Ramirez M.A."/>
            <person name="Jimenez-Jacinto V."/>
            <person name="Collado-Vides J."/>
            <person name="Davila G."/>
        </authorList>
    </citation>
    <scope>NUCLEOTIDE SEQUENCE [LARGE SCALE GENOMIC DNA]</scope>
    <source>
        <strain evidence="3">ATCC 51251 / DSM 11541 / JCM 21823 / NBRC 15573 / CFN 42</strain>
    </source>
</reference>
<dbReference type="eggNOG" id="ENOG5032SRJ">
    <property type="taxonomic scope" value="Bacteria"/>
</dbReference>
<evidence type="ECO:0000259" key="1">
    <source>
        <dbReference type="Pfam" id="PF18931"/>
    </source>
</evidence>
<proteinExistence type="predicted"/>
<accession>Q2K9R1</accession>
<protein>
    <submittedName>
        <fullName evidence="2">Hypothetical conserved protein</fullName>
    </submittedName>
</protein>
<keyword evidence="3" id="KW-1185">Reference proteome</keyword>
<dbReference type="HOGENOM" id="CLU_946189_0_0_5"/>
<dbReference type="AlphaFoldDB" id="Q2K9R1"/>
<organism evidence="2 3">
    <name type="scientific">Rhizobium etli (strain ATCC 51251 / DSM 11541 / JCM 21823 / NBRC 15573 / CFN 42)</name>
    <dbReference type="NCBI Taxonomy" id="347834"/>
    <lineage>
        <taxon>Bacteria</taxon>
        <taxon>Pseudomonadati</taxon>
        <taxon>Pseudomonadota</taxon>
        <taxon>Alphaproteobacteria</taxon>
        <taxon>Hyphomicrobiales</taxon>
        <taxon>Rhizobiaceae</taxon>
        <taxon>Rhizobium/Agrobacterium group</taxon>
        <taxon>Rhizobium</taxon>
    </lineage>
</organism>
<feature type="domain" description="DUF5680" evidence="1">
    <location>
        <begin position="187"/>
        <end position="292"/>
    </location>
</feature>